<keyword evidence="1" id="KW-0472">Membrane</keyword>
<keyword evidence="1" id="KW-1133">Transmembrane helix</keyword>
<dbReference type="AlphaFoldDB" id="A0A9P0LKB2"/>
<proteinExistence type="predicted"/>
<reference evidence="2" key="1">
    <citation type="submission" date="2022-03" db="EMBL/GenBank/DDBJ databases">
        <authorList>
            <person name="Sayadi A."/>
        </authorList>
    </citation>
    <scope>NUCLEOTIDE SEQUENCE</scope>
</reference>
<protein>
    <submittedName>
        <fullName evidence="2">Uncharacterized protein</fullName>
    </submittedName>
</protein>
<dbReference type="EMBL" id="CAKOFQ010007221">
    <property type="protein sequence ID" value="CAH1995233.1"/>
    <property type="molecule type" value="Genomic_DNA"/>
</dbReference>
<dbReference type="OrthoDB" id="442860at2759"/>
<organism evidence="2 3">
    <name type="scientific">Acanthoscelides obtectus</name>
    <name type="common">Bean weevil</name>
    <name type="synonym">Bruchus obtectus</name>
    <dbReference type="NCBI Taxonomy" id="200917"/>
    <lineage>
        <taxon>Eukaryota</taxon>
        <taxon>Metazoa</taxon>
        <taxon>Ecdysozoa</taxon>
        <taxon>Arthropoda</taxon>
        <taxon>Hexapoda</taxon>
        <taxon>Insecta</taxon>
        <taxon>Pterygota</taxon>
        <taxon>Neoptera</taxon>
        <taxon>Endopterygota</taxon>
        <taxon>Coleoptera</taxon>
        <taxon>Polyphaga</taxon>
        <taxon>Cucujiformia</taxon>
        <taxon>Chrysomeloidea</taxon>
        <taxon>Chrysomelidae</taxon>
        <taxon>Bruchinae</taxon>
        <taxon>Bruchini</taxon>
        <taxon>Acanthoscelides</taxon>
    </lineage>
</organism>
<feature type="transmembrane region" description="Helical" evidence="1">
    <location>
        <begin position="27"/>
        <end position="47"/>
    </location>
</feature>
<evidence type="ECO:0000256" key="1">
    <source>
        <dbReference type="SAM" id="Phobius"/>
    </source>
</evidence>
<evidence type="ECO:0000313" key="2">
    <source>
        <dbReference type="EMBL" id="CAH1995233.1"/>
    </source>
</evidence>
<evidence type="ECO:0000313" key="3">
    <source>
        <dbReference type="Proteomes" id="UP001152888"/>
    </source>
</evidence>
<name>A0A9P0LKB2_ACAOB</name>
<accession>A0A9P0LKB2</accession>
<keyword evidence="3" id="KW-1185">Reference proteome</keyword>
<keyword evidence="1" id="KW-0812">Transmembrane</keyword>
<gene>
    <name evidence="2" type="ORF">ACAOBT_LOCUS22487</name>
</gene>
<dbReference type="Proteomes" id="UP001152888">
    <property type="component" value="Unassembled WGS sequence"/>
</dbReference>
<sequence length="79" mass="8544">MKENKNDSTESDPWQMLRPIWMQRSPLIVPGALSAGFVAPSITLPVLTTFRPSHTIGTTGPEAMYLTKAGKNGLSDKSA</sequence>
<comment type="caution">
    <text evidence="2">The sequence shown here is derived from an EMBL/GenBank/DDBJ whole genome shotgun (WGS) entry which is preliminary data.</text>
</comment>